<feature type="transmembrane region" description="Helical" evidence="1">
    <location>
        <begin position="36"/>
        <end position="56"/>
    </location>
</feature>
<protein>
    <recommendedName>
        <fullName evidence="3">VIT family protein</fullName>
    </recommendedName>
</protein>
<feature type="transmembrane region" description="Helical" evidence="1">
    <location>
        <begin position="136"/>
        <end position="160"/>
    </location>
</feature>
<keyword evidence="1" id="KW-0812">Transmembrane</keyword>
<dbReference type="EMBL" id="MN740373">
    <property type="protein sequence ID" value="QHU03236.1"/>
    <property type="molecule type" value="Genomic_DNA"/>
</dbReference>
<sequence length="161" mass="17653">MDMNEYIEGTYFGVISGAITTIGLIMGMSSGTGSKIAIIVSILTIAISDTLSDAFGMYMSKKAGNLEDDSYKPLKEAIGVIGSKFIISMSFLIPFLMYNNLDTSRYISVIWAYIIIICSSGYLTKLREESFTNNGIKYIIITTIVILLTHFSGGCISELFE</sequence>
<keyword evidence="1" id="KW-1133">Transmembrane helix</keyword>
<feature type="transmembrane region" description="Helical" evidence="1">
    <location>
        <begin position="77"/>
        <end position="98"/>
    </location>
</feature>
<feature type="transmembrane region" description="Helical" evidence="1">
    <location>
        <begin position="104"/>
        <end position="124"/>
    </location>
</feature>
<keyword evidence="1" id="KW-0472">Membrane</keyword>
<reference evidence="2" key="1">
    <citation type="journal article" date="2020" name="Nature">
        <title>Giant virus diversity and host interactions through global metagenomics.</title>
        <authorList>
            <person name="Schulz F."/>
            <person name="Roux S."/>
            <person name="Paez-Espino D."/>
            <person name="Jungbluth S."/>
            <person name="Walsh D.A."/>
            <person name="Denef V.J."/>
            <person name="McMahon K.D."/>
            <person name="Konstantinidis K.T."/>
            <person name="Eloe-Fadrosh E.A."/>
            <person name="Kyrpides N.C."/>
            <person name="Woyke T."/>
        </authorList>
    </citation>
    <scope>NUCLEOTIDE SEQUENCE</scope>
    <source>
        <strain evidence="2">GVMAG-M-3300026093-6</strain>
    </source>
</reference>
<evidence type="ECO:0000256" key="1">
    <source>
        <dbReference type="SAM" id="Phobius"/>
    </source>
</evidence>
<organism evidence="2">
    <name type="scientific">viral metagenome</name>
    <dbReference type="NCBI Taxonomy" id="1070528"/>
    <lineage>
        <taxon>unclassified sequences</taxon>
        <taxon>metagenomes</taxon>
        <taxon>organismal metagenomes</taxon>
    </lineage>
</organism>
<proteinExistence type="predicted"/>
<dbReference type="AlphaFoldDB" id="A0A6C0JEN7"/>
<feature type="transmembrane region" description="Helical" evidence="1">
    <location>
        <begin position="12"/>
        <end position="30"/>
    </location>
</feature>
<accession>A0A6C0JEN7</accession>
<evidence type="ECO:0008006" key="3">
    <source>
        <dbReference type="Google" id="ProtNLM"/>
    </source>
</evidence>
<name>A0A6C0JEN7_9ZZZZ</name>
<evidence type="ECO:0000313" key="2">
    <source>
        <dbReference type="EMBL" id="QHU03236.1"/>
    </source>
</evidence>